<dbReference type="Proteomes" id="UP001057520">
    <property type="component" value="Chromosome"/>
</dbReference>
<dbReference type="PANTHER" id="PTHR30050">
    <property type="entry name" value="CHROMOSOMAL REPLICATION INITIATOR PROTEIN DNAA"/>
    <property type="match status" value="1"/>
</dbReference>
<evidence type="ECO:0000313" key="2">
    <source>
        <dbReference type="Proteomes" id="UP001057520"/>
    </source>
</evidence>
<gene>
    <name evidence="1" type="ORF">MZV50_14405</name>
</gene>
<reference evidence="1 2" key="1">
    <citation type="submission" date="2022-04" db="EMBL/GenBank/DDBJ databases">
        <title>Genome sequence of soybean root-associated Caulobacter segnis RL271.</title>
        <authorList>
            <person name="Longley R."/>
            <person name="Bonito G."/>
            <person name="Trigodet F."/>
            <person name="Crosson S."/>
            <person name="Fiebig A."/>
        </authorList>
    </citation>
    <scope>NUCLEOTIDE SEQUENCE [LARGE SCALE GENOMIC DNA]</scope>
    <source>
        <strain evidence="1 2">RL271</strain>
    </source>
</reference>
<protein>
    <submittedName>
        <fullName evidence="1">Chromosomal replication initiator DnaA</fullName>
    </submittedName>
</protein>
<proteinExistence type="predicted"/>
<dbReference type="InterPro" id="IPR027417">
    <property type="entry name" value="P-loop_NTPase"/>
</dbReference>
<accession>A0ABY4ZLY7</accession>
<dbReference type="Gene3D" id="1.10.8.60">
    <property type="match status" value="1"/>
</dbReference>
<sequence>MSTQFKLPLASPLTYAREDFAVSPSNAAAVARVDAWPDWAEGRLALVGPAGCGKSHLARSWAQATGAVVVEAADPAAPAVDLAALRGRAVLVEDADRRSDSAHFNDETLFHILNMAGVDGGTVLLTGRTTPVGWATSVADLRSRLNALSVAQIDEPDDAVLHAVLKRAFAAAWWNPEPDLYPYLIARLPRSAAEAQAAAALLAEAAEDGRRELTKALAREVLGDFEGEE</sequence>
<evidence type="ECO:0000313" key="1">
    <source>
        <dbReference type="EMBL" id="USQ93812.1"/>
    </source>
</evidence>
<organism evidence="1 2">
    <name type="scientific">Caulobacter segnis</name>
    <dbReference type="NCBI Taxonomy" id="88688"/>
    <lineage>
        <taxon>Bacteria</taxon>
        <taxon>Pseudomonadati</taxon>
        <taxon>Pseudomonadota</taxon>
        <taxon>Alphaproteobacteria</taxon>
        <taxon>Caulobacterales</taxon>
        <taxon>Caulobacteraceae</taxon>
        <taxon>Caulobacter</taxon>
    </lineage>
</organism>
<dbReference type="EMBL" id="CP096040">
    <property type="protein sequence ID" value="USQ93812.1"/>
    <property type="molecule type" value="Genomic_DNA"/>
</dbReference>
<dbReference type="PANTHER" id="PTHR30050:SF5">
    <property type="entry name" value="DNAA REGULATORY INACTIVATOR HDA"/>
    <property type="match status" value="1"/>
</dbReference>
<dbReference type="Gene3D" id="3.40.50.300">
    <property type="entry name" value="P-loop containing nucleotide triphosphate hydrolases"/>
    <property type="match status" value="1"/>
</dbReference>
<name>A0ABY4ZLY7_9CAUL</name>
<keyword evidence="2" id="KW-1185">Reference proteome</keyword>
<dbReference type="SUPFAM" id="SSF52540">
    <property type="entry name" value="P-loop containing nucleoside triphosphate hydrolases"/>
    <property type="match status" value="1"/>
</dbReference>